<organism evidence="2 3">
    <name type="scientific">Asanoa ishikariensis</name>
    <dbReference type="NCBI Taxonomy" id="137265"/>
    <lineage>
        <taxon>Bacteria</taxon>
        <taxon>Bacillati</taxon>
        <taxon>Actinomycetota</taxon>
        <taxon>Actinomycetes</taxon>
        <taxon>Micromonosporales</taxon>
        <taxon>Micromonosporaceae</taxon>
        <taxon>Asanoa</taxon>
    </lineage>
</organism>
<keyword evidence="1" id="KW-0812">Transmembrane</keyword>
<evidence type="ECO:0008006" key="4">
    <source>
        <dbReference type="Google" id="ProtNLM"/>
    </source>
</evidence>
<evidence type="ECO:0000256" key="1">
    <source>
        <dbReference type="SAM" id="Phobius"/>
    </source>
</evidence>
<evidence type="ECO:0000313" key="3">
    <source>
        <dbReference type="Proteomes" id="UP000199632"/>
    </source>
</evidence>
<sequence length="175" mass="18694">MADASDDTPTSKAAVPTPAEFRQAYREELAPNERSVLWSWLGFTVTFAAVRAITYSIRRGGTGFHNVSIGGIHLHHYMWGIGMVSAVGALAVAGCEDARRHPATGVVYGSGLALIVDEFALLLDLKDVYWASQGRVSVDLGVGMVALGGTGLSIRPVLSRLARDRGLTRRRPSTG</sequence>
<proteinExistence type="predicted"/>
<keyword evidence="3" id="KW-1185">Reference proteome</keyword>
<dbReference type="STRING" id="137265.SAMN05421684_0931"/>
<feature type="transmembrane region" description="Helical" evidence="1">
    <location>
        <begin position="36"/>
        <end position="57"/>
    </location>
</feature>
<protein>
    <recommendedName>
        <fullName evidence="4">Integral membrane protein</fullName>
    </recommendedName>
</protein>
<evidence type="ECO:0000313" key="2">
    <source>
        <dbReference type="EMBL" id="SDY67143.1"/>
    </source>
</evidence>
<feature type="transmembrane region" description="Helical" evidence="1">
    <location>
        <begin position="143"/>
        <end position="162"/>
    </location>
</feature>
<keyword evidence="1" id="KW-0472">Membrane</keyword>
<dbReference type="AlphaFoldDB" id="A0A1H3LS13"/>
<dbReference type="EMBL" id="FNQB01000001">
    <property type="protein sequence ID" value="SDY67143.1"/>
    <property type="molecule type" value="Genomic_DNA"/>
</dbReference>
<dbReference type="Proteomes" id="UP000199632">
    <property type="component" value="Unassembled WGS sequence"/>
</dbReference>
<gene>
    <name evidence="2" type="ORF">SAMN05421684_0931</name>
</gene>
<name>A0A1H3LS13_9ACTN</name>
<reference evidence="3" key="1">
    <citation type="submission" date="2016-10" db="EMBL/GenBank/DDBJ databases">
        <authorList>
            <person name="Varghese N."/>
            <person name="Submissions S."/>
        </authorList>
    </citation>
    <scope>NUCLEOTIDE SEQUENCE [LARGE SCALE GENOMIC DNA]</scope>
    <source>
        <strain evidence="3">DSM 44718</strain>
    </source>
</reference>
<feature type="transmembrane region" description="Helical" evidence="1">
    <location>
        <begin position="77"/>
        <end position="94"/>
    </location>
</feature>
<accession>A0A1H3LS13</accession>
<feature type="transmembrane region" description="Helical" evidence="1">
    <location>
        <begin position="106"/>
        <end position="123"/>
    </location>
</feature>
<dbReference type="RefSeq" id="WP_176984769.1">
    <property type="nucleotide sequence ID" value="NZ_BOND01000015.1"/>
</dbReference>
<keyword evidence="1" id="KW-1133">Transmembrane helix</keyword>